<keyword evidence="1" id="KW-0732">Signal</keyword>
<keyword evidence="3" id="KW-1185">Reference proteome</keyword>
<comment type="caution">
    <text evidence="2">The sequence shown here is derived from an EMBL/GenBank/DDBJ whole genome shotgun (WGS) entry which is preliminary data.</text>
</comment>
<organism evidence="2 3">
    <name type="scientific">Ollibium composti</name>
    <dbReference type="NCBI Taxonomy" id="2675109"/>
    <lineage>
        <taxon>Bacteria</taxon>
        <taxon>Pseudomonadati</taxon>
        <taxon>Pseudomonadota</taxon>
        <taxon>Alphaproteobacteria</taxon>
        <taxon>Hyphomicrobiales</taxon>
        <taxon>Phyllobacteriaceae</taxon>
        <taxon>Ollibium</taxon>
    </lineage>
</organism>
<gene>
    <name evidence="2" type="ORF">E6C48_10100</name>
</gene>
<accession>A0ABY2Q6T8</accession>
<name>A0ABY2Q6T8_9HYPH</name>
<dbReference type="InterPro" id="IPR006311">
    <property type="entry name" value="TAT_signal"/>
</dbReference>
<evidence type="ECO:0000313" key="3">
    <source>
        <dbReference type="Proteomes" id="UP000306441"/>
    </source>
</evidence>
<dbReference type="EMBL" id="SSNY01000005">
    <property type="protein sequence ID" value="THF57362.1"/>
    <property type="molecule type" value="Genomic_DNA"/>
</dbReference>
<dbReference type="PROSITE" id="PS51318">
    <property type="entry name" value="TAT"/>
    <property type="match status" value="1"/>
</dbReference>
<evidence type="ECO:0000313" key="2">
    <source>
        <dbReference type="EMBL" id="THF57362.1"/>
    </source>
</evidence>
<proteinExistence type="predicted"/>
<feature type="signal peptide" evidence="1">
    <location>
        <begin position="1"/>
        <end position="28"/>
    </location>
</feature>
<dbReference type="Proteomes" id="UP000306441">
    <property type="component" value="Unassembled WGS sequence"/>
</dbReference>
<evidence type="ECO:0000256" key="1">
    <source>
        <dbReference type="SAM" id="SignalP"/>
    </source>
</evidence>
<feature type="chain" id="PRO_5045896085" evidence="1">
    <location>
        <begin position="29"/>
        <end position="108"/>
    </location>
</feature>
<dbReference type="RefSeq" id="WP_136356737.1">
    <property type="nucleotide sequence ID" value="NZ_SSNY01000005.1"/>
</dbReference>
<sequence>MDRRLFLTGLLGLAGAATVAGMARPTQAAAGVLKGNGILDELDGADPVPLGKADVVDVQYRHDRHRPPRHRPRRRRRRVWRRVCRRYWRHGRRVVRCHRERVWVWYWG</sequence>
<reference evidence="2 3" key="1">
    <citation type="submission" date="2019-04" db="EMBL/GenBank/DDBJ databases">
        <title>Mesorhizobium composti sp. nov., isolated from compost.</title>
        <authorList>
            <person name="Lin S.-Y."/>
            <person name="Hameed A."/>
            <person name="Hsieh Y.-T."/>
            <person name="Young C.-C."/>
        </authorList>
    </citation>
    <scope>NUCLEOTIDE SEQUENCE [LARGE SCALE GENOMIC DNA]</scope>
    <source>
        <strain evidence="2 3">CC-YTH430</strain>
    </source>
</reference>
<protein>
    <submittedName>
        <fullName evidence="2">Protamine-2 (Modular protein)</fullName>
    </submittedName>
</protein>